<proteinExistence type="predicted"/>
<dbReference type="GO" id="GO:0005737">
    <property type="term" value="C:cytoplasm"/>
    <property type="evidence" value="ECO:0007669"/>
    <property type="project" value="TreeGrafter"/>
</dbReference>
<dbReference type="Pfam" id="PF06588">
    <property type="entry name" value="Muskelin_N"/>
    <property type="match status" value="1"/>
</dbReference>
<dbReference type="Pfam" id="PF01344">
    <property type="entry name" value="Kelch_1"/>
    <property type="match status" value="1"/>
</dbReference>
<feature type="compositionally biased region" description="Low complexity" evidence="3">
    <location>
        <begin position="1"/>
        <end position="25"/>
    </location>
</feature>
<evidence type="ECO:0000256" key="1">
    <source>
        <dbReference type="ARBA" id="ARBA00022441"/>
    </source>
</evidence>
<reference evidence="6" key="1">
    <citation type="submission" date="2011-02" db="EMBL/GenBank/DDBJ databases">
        <title>The Genome Sequence of Capsaspora owczarzaki ATCC 30864.</title>
        <authorList>
            <person name="Russ C."/>
            <person name="Cuomo C."/>
            <person name="Burger G."/>
            <person name="Gray M.W."/>
            <person name="Holland P.W.H."/>
            <person name="King N."/>
            <person name="Lang F.B.F."/>
            <person name="Roger A.J."/>
            <person name="Ruiz-Trillo I."/>
            <person name="Young S.K."/>
            <person name="Zeng Q."/>
            <person name="Gargeya S."/>
            <person name="Alvarado L."/>
            <person name="Berlin A."/>
            <person name="Chapman S.B."/>
            <person name="Chen Z."/>
            <person name="Freedman E."/>
            <person name="Gellesch M."/>
            <person name="Goldberg J."/>
            <person name="Griggs A."/>
            <person name="Gujja S."/>
            <person name="Heilman E."/>
            <person name="Heiman D."/>
            <person name="Howarth C."/>
            <person name="Mehta T."/>
            <person name="Neiman D."/>
            <person name="Pearson M."/>
            <person name="Roberts A."/>
            <person name="Saif S."/>
            <person name="Shea T."/>
            <person name="Shenoy N."/>
            <person name="Sisk P."/>
            <person name="Stolte C."/>
            <person name="Sykes S."/>
            <person name="White J."/>
            <person name="Yandava C."/>
            <person name="Haas B."/>
            <person name="Nusbaum C."/>
            <person name="Birren B."/>
        </authorList>
    </citation>
    <scope>NUCLEOTIDE SEQUENCE</scope>
    <source>
        <strain evidence="6">ATCC 30864</strain>
    </source>
</reference>
<keyword evidence="1" id="KW-0880">Kelch repeat</keyword>
<dbReference type="AlphaFoldDB" id="A0A0D2WU77"/>
<dbReference type="PANTHER" id="PTHR15526:SF5">
    <property type="entry name" value="MUSKELIN"/>
    <property type="match status" value="1"/>
</dbReference>
<dbReference type="EMBL" id="KE346369">
    <property type="protein sequence ID" value="KJE95423.1"/>
    <property type="molecule type" value="Genomic_DNA"/>
</dbReference>
<dbReference type="Gene3D" id="2.60.120.260">
    <property type="entry name" value="Galactose-binding domain-like"/>
    <property type="match status" value="1"/>
</dbReference>
<dbReference type="OrthoDB" id="10052615at2759"/>
<evidence type="ECO:0000256" key="2">
    <source>
        <dbReference type="ARBA" id="ARBA00022737"/>
    </source>
</evidence>
<dbReference type="Gene3D" id="2.120.10.80">
    <property type="entry name" value="Kelch-type beta propeller"/>
    <property type="match status" value="2"/>
</dbReference>
<evidence type="ECO:0000259" key="4">
    <source>
        <dbReference type="Pfam" id="PF06588"/>
    </source>
</evidence>
<dbReference type="InterPro" id="IPR006594">
    <property type="entry name" value="LisH"/>
</dbReference>
<organism evidence="5 6">
    <name type="scientific">Capsaspora owczarzaki (strain ATCC 30864)</name>
    <dbReference type="NCBI Taxonomy" id="595528"/>
    <lineage>
        <taxon>Eukaryota</taxon>
        <taxon>Filasterea</taxon>
        <taxon>Capsaspora</taxon>
    </lineage>
</organism>
<keyword evidence="2" id="KW-0677">Repeat</keyword>
<dbReference type="FunCoup" id="A0A0D2WU77">
    <property type="interactions" value="397"/>
</dbReference>
<dbReference type="PhylomeDB" id="A0A0D2WU77"/>
<dbReference type="Proteomes" id="UP000008743">
    <property type="component" value="Unassembled WGS sequence"/>
</dbReference>
<accession>A0A0D2WU77</accession>
<dbReference type="InterPro" id="IPR008979">
    <property type="entry name" value="Galactose-bd-like_sf"/>
</dbReference>
<dbReference type="PANTHER" id="PTHR15526">
    <property type="entry name" value="MUSKELIN"/>
    <property type="match status" value="1"/>
</dbReference>
<dbReference type="STRING" id="595528.A0A0D2WU77"/>
<evidence type="ECO:0000313" key="6">
    <source>
        <dbReference type="Proteomes" id="UP000008743"/>
    </source>
</evidence>
<keyword evidence="6" id="KW-1185">Reference proteome</keyword>
<feature type="region of interest" description="Disordered" evidence="3">
    <location>
        <begin position="1"/>
        <end position="140"/>
    </location>
</feature>
<dbReference type="SUPFAM" id="SSF49785">
    <property type="entry name" value="Galactose-binding domain-like"/>
    <property type="match status" value="1"/>
</dbReference>
<protein>
    <submittedName>
        <fullName evidence="5">Muskelin 1</fullName>
    </submittedName>
</protein>
<feature type="domain" description="Muskelin N-terminal" evidence="4">
    <location>
        <begin position="141"/>
        <end position="331"/>
    </location>
</feature>
<evidence type="ECO:0000256" key="3">
    <source>
        <dbReference type="SAM" id="MobiDB-lite"/>
    </source>
</evidence>
<dbReference type="InterPro" id="IPR010565">
    <property type="entry name" value="Muskelin_N"/>
</dbReference>
<dbReference type="InterPro" id="IPR015915">
    <property type="entry name" value="Kelch-typ_b-propeller"/>
</dbReference>
<dbReference type="SUPFAM" id="SSF117281">
    <property type="entry name" value="Kelch motif"/>
    <property type="match status" value="1"/>
</dbReference>
<dbReference type="InterPro" id="IPR052456">
    <property type="entry name" value="CTLH_complex_component"/>
</dbReference>
<dbReference type="InParanoid" id="A0A0D2WU77"/>
<gene>
    <name evidence="5" type="ORF">CAOG_005878</name>
</gene>
<dbReference type="InterPro" id="IPR006652">
    <property type="entry name" value="Kelch_1"/>
</dbReference>
<dbReference type="PROSITE" id="PS50896">
    <property type="entry name" value="LISH"/>
    <property type="match status" value="1"/>
</dbReference>
<sequence length="897" mass="99009">MSSPASTSSAPTAAASAAAASSASSNPNGVGDGSAGEGLSKSDSEPGEHGALGGGSSTGPNAAASSAAAASTAAAASASSASSSPSSSAAGRGGGGGAGRPVPWSRKHKPPATRFQPGEVLGASSSSSSSSSSASGQQQTQVLPYSIDSCSSYSAQYLPTNILVDNPTDQSSRWSSNVNNHMQFLMLKLAEPSVVKSITLGKYHKVHVCNVRVRLVFGGMTTENMEELLHSGLKNDTEAETLLLKHSTNNIIFPCQYIKIVPVMAWGPNFNFSIWYVQLKGLPATPRIVQEFDNFRERQAVRLCLKYLRQKNHMEAFESLQQRTSIRLEDPMLTELHELVVMQGDFDKAEQTMLNAIDQDLFAEYIFDSPWTPMWKRLVPVTQEGHVATRIPGPRGGHQMCLDERDGEFFVFFLDIQCDEFCFWIRLTFWGCFWLCGAGVIYLFGGWDGSRELGDFWAYKIAQNQWTCLADDASMFGGPSARSCHKMCLNTKSRQLFVLGRYMESDISPASELTSDFYMYDIDSATWQLIAADTWSAGGPSLAYDFQMAYDPVTDCLFAYGGRVVLPTTVGKPDIEQTITSQRTNTLFMYDCANGAWSSVLNLDDAPQLKARIEHSMVLDPEKRLLYIFANRRLKEQSSDLLTFNLDTHEVSVLLDEIIASGGPETGFAHRSTIDPVLGEIYIVPGPLRDLRNNQEVVNLAFWLYSTTLGRWRRVYRTEVTDVDHWQQPQPTPRPRIAHQLVHDSATKTHYLFGGNPGDRTQHELRLDDLWSFKIERLSHDTFRKRCMFLIRQQKYREMCAYASSMEALRYLQTDLAATVNHNNPVESANFRALSAALFQRRAGSGMQDASFSAAAAGGMEPSDTFGARSKLFEELASFFPSDMRQPSINIVDLLSL</sequence>
<dbReference type="eggNOG" id="KOG2437">
    <property type="taxonomic scope" value="Eukaryota"/>
</dbReference>
<feature type="compositionally biased region" description="Low complexity" evidence="3">
    <location>
        <begin position="58"/>
        <end position="90"/>
    </location>
</feature>
<name>A0A0D2WU77_CAPO3</name>
<feature type="compositionally biased region" description="Low complexity" evidence="3">
    <location>
        <begin position="123"/>
        <end position="135"/>
    </location>
</feature>
<evidence type="ECO:0000313" key="5">
    <source>
        <dbReference type="EMBL" id="KJE95423.1"/>
    </source>
</evidence>